<feature type="domain" description="DUF4126" evidence="3">
    <location>
        <begin position="11"/>
        <end position="182"/>
    </location>
</feature>
<dbReference type="AlphaFoldDB" id="A0A840UL62"/>
<protein>
    <recommendedName>
        <fullName evidence="3">DUF4126 domain-containing protein</fullName>
    </recommendedName>
</protein>
<organism evidence="4 5">
    <name type="scientific">Desulfoprunum benzoelyticum</name>
    <dbReference type="NCBI Taxonomy" id="1506996"/>
    <lineage>
        <taxon>Bacteria</taxon>
        <taxon>Pseudomonadati</taxon>
        <taxon>Thermodesulfobacteriota</taxon>
        <taxon>Desulfobulbia</taxon>
        <taxon>Desulfobulbales</taxon>
        <taxon>Desulfobulbaceae</taxon>
        <taxon>Desulfoprunum</taxon>
    </lineage>
</organism>
<accession>A0A840UL62</accession>
<dbReference type="RefSeq" id="WP_183347166.1">
    <property type="nucleotide sequence ID" value="NZ_JACHEO010000001.1"/>
</dbReference>
<proteinExistence type="predicted"/>
<gene>
    <name evidence="4" type="ORF">HNQ81_000082</name>
</gene>
<evidence type="ECO:0000256" key="2">
    <source>
        <dbReference type="SAM" id="Phobius"/>
    </source>
</evidence>
<dbReference type="InterPro" id="IPR025196">
    <property type="entry name" value="DUF4126"/>
</dbReference>
<keyword evidence="2" id="KW-1133">Transmembrane helix</keyword>
<dbReference type="Pfam" id="PF13548">
    <property type="entry name" value="DUF4126"/>
    <property type="match status" value="1"/>
</dbReference>
<evidence type="ECO:0000313" key="4">
    <source>
        <dbReference type="EMBL" id="MBB5346375.1"/>
    </source>
</evidence>
<name>A0A840UL62_9BACT</name>
<feature type="compositionally biased region" description="Pro residues" evidence="1">
    <location>
        <begin position="232"/>
        <end position="241"/>
    </location>
</feature>
<evidence type="ECO:0000259" key="3">
    <source>
        <dbReference type="Pfam" id="PF13548"/>
    </source>
</evidence>
<dbReference type="Proteomes" id="UP000539642">
    <property type="component" value="Unassembled WGS sequence"/>
</dbReference>
<sequence>MDAYSQIIATIALMMGTAWASGINLYATIAMLGILGSTGNIVLPSSLVILQDPLIIGAASLMYCVEFFADKTPGVDTGWDAIHSFIRIPAGIMLAAGAVGEVNPALAIAAGIIGGSVAATSHMIKAGTRVLINTSPEPFSNWGASFTEDVAVIGGLWLALHSPMLFLALFVLFIMLAIWLIPQLWKAIVTVFRKIFRLFGKQSVTDPSGQPGALSVGGPGLAQQRGQSPAVMLPPPEPPVP</sequence>
<evidence type="ECO:0000256" key="1">
    <source>
        <dbReference type="SAM" id="MobiDB-lite"/>
    </source>
</evidence>
<keyword evidence="2" id="KW-0812">Transmembrane</keyword>
<feature type="transmembrane region" description="Helical" evidence="2">
    <location>
        <begin position="7"/>
        <end position="35"/>
    </location>
</feature>
<feature type="transmembrane region" description="Helical" evidence="2">
    <location>
        <begin position="165"/>
        <end position="185"/>
    </location>
</feature>
<comment type="caution">
    <text evidence="4">The sequence shown here is derived from an EMBL/GenBank/DDBJ whole genome shotgun (WGS) entry which is preliminary data.</text>
</comment>
<feature type="transmembrane region" description="Helical" evidence="2">
    <location>
        <begin position="47"/>
        <end position="69"/>
    </location>
</feature>
<reference evidence="4 5" key="1">
    <citation type="submission" date="2020-08" db="EMBL/GenBank/DDBJ databases">
        <title>Genomic Encyclopedia of Type Strains, Phase IV (KMG-IV): sequencing the most valuable type-strain genomes for metagenomic binning, comparative biology and taxonomic classification.</title>
        <authorList>
            <person name="Goeker M."/>
        </authorList>
    </citation>
    <scope>NUCLEOTIDE SEQUENCE [LARGE SCALE GENOMIC DNA]</scope>
    <source>
        <strain evidence="4 5">DSM 28570</strain>
    </source>
</reference>
<keyword evidence="5" id="KW-1185">Reference proteome</keyword>
<evidence type="ECO:0000313" key="5">
    <source>
        <dbReference type="Proteomes" id="UP000539642"/>
    </source>
</evidence>
<keyword evidence="2" id="KW-0472">Membrane</keyword>
<dbReference type="EMBL" id="JACHEO010000001">
    <property type="protein sequence ID" value="MBB5346375.1"/>
    <property type="molecule type" value="Genomic_DNA"/>
</dbReference>
<feature type="region of interest" description="Disordered" evidence="1">
    <location>
        <begin position="206"/>
        <end position="241"/>
    </location>
</feature>